<dbReference type="OrthoDB" id="2406834at2759"/>
<comment type="subcellular location">
    <subcellularLocation>
        <location evidence="1">Nucleus</location>
    </subcellularLocation>
</comment>
<dbReference type="PROSITE" id="PS00463">
    <property type="entry name" value="ZN2_CY6_FUNGAL_1"/>
    <property type="match status" value="1"/>
</dbReference>
<name>A0A4P9XQI1_9FUNG</name>
<dbReference type="GO" id="GO:0000981">
    <property type="term" value="F:DNA-binding transcription factor activity, RNA polymerase II-specific"/>
    <property type="evidence" value="ECO:0007669"/>
    <property type="project" value="InterPro"/>
</dbReference>
<proteinExistence type="predicted"/>
<dbReference type="SMART" id="SM00066">
    <property type="entry name" value="GAL4"/>
    <property type="match status" value="1"/>
</dbReference>
<evidence type="ECO:0000256" key="1">
    <source>
        <dbReference type="ARBA" id="ARBA00004123"/>
    </source>
</evidence>
<organism evidence="8 9">
    <name type="scientific">Thamnocephalis sphaerospora</name>
    <dbReference type="NCBI Taxonomy" id="78915"/>
    <lineage>
        <taxon>Eukaryota</taxon>
        <taxon>Fungi</taxon>
        <taxon>Fungi incertae sedis</taxon>
        <taxon>Zoopagomycota</taxon>
        <taxon>Zoopagomycotina</taxon>
        <taxon>Zoopagomycetes</taxon>
        <taxon>Zoopagales</taxon>
        <taxon>Sigmoideomycetaceae</taxon>
        <taxon>Thamnocephalis</taxon>
    </lineage>
</organism>
<dbReference type="InterPro" id="IPR001138">
    <property type="entry name" value="Zn2Cys6_DnaBD"/>
</dbReference>
<dbReference type="PROSITE" id="PS50048">
    <property type="entry name" value="ZN2_CY6_FUNGAL_2"/>
    <property type="match status" value="1"/>
</dbReference>
<sequence length="864" mass="92029">MSRLPLWNAEGIPQEPAVDDALVQTYGVTGLALSSDCGKDTQHPADTIAATALATNLAAALASFSTAGAVAVPTSSQARDRKRRRQRRAFSCDVCRRRKVRCDQRRPTCTSCLKHGAACVYATAELGALTAELRDISKRKSKRRALAPSKPNALQAVTCMHVVAGRNSSTSSSSSPPSPRAANVPLQPVKAVQPPSLDLPTMQPPLHGDQIAKGATTTTMTPKDISTRGTEEHTLATDAAAHMQSTLAAAAAAVAAHQPTLSAAEQLQTSACLTADSVATSWTDSLSPNCHLQTAFSTQLTISPTVYPDVPLIHHLVSLYMTHVHTQLPMFTLGWIQHEQQTSSIPAAIILATMAIGTHYTRAVVNPRALGRVLAEQARARLSRTMAVPSLKTALAALLVSTFMCSEGDGPSAFALQHLALRTIKQADTRGGTGMAGQEPALSRRERDKRETWRRIRWGCFMVDRFACIPTGMPMAMQEHECSALLPTEEPSDVTGGEASSTSGSTSDDNAATAAAARDHSDRRARTVQPPPRFKYAHLVRLVAHVGRVVLHRRACAPSSQHSPTSGVSSDAVLGQIQLETEWRRAATLLPSFEDMYAELERTVAAHAVPVSSAGAPMVDHRPPPTLPWSVTPDVIVSAAQPQSLLDLHTAMYNVFAHALHRTALLLLLRPNAGLAPPTPPAGMSDMHLNLSHFMDVAADWGHAAHTAPLGMTCPKTSSLSTRLGAALEIVQAAQHVPASAVSLMTSFYSYCLGIAGEAFLDLIEDPTAWPLLDPALAVGHLAQLADMLGKLSHYWALAELYRVRLVVRLWMHGTLALQHVSVSPGGARLLATHALQSASYPGTLWDPGLLADTPEPSSPAGPA</sequence>
<evidence type="ECO:0000259" key="7">
    <source>
        <dbReference type="PROSITE" id="PS50048"/>
    </source>
</evidence>
<protein>
    <recommendedName>
        <fullName evidence="7">Zn(2)-C6 fungal-type domain-containing protein</fullName>
    </recommendedName>
</protein>
<accession>A0A4P9XQI1</accession>
<evidence type="ECO:0000256" key="3">
    <source>
        <dbReference type="ARBA" id="ARBA00023015"/>
    </source>
</evidence>
<evidence type="ECO:0000256" key="4">
    <source>
        <dbReference type="ARBA" id="ARBA00023163"/>
    </source>
</evidence>
<dbReference type="Pfam" id="PF04082">
    <property type="entry name" value="Fungal_trans"/>
    <property type="match status" value="1"/>
</dbReference>
<evidence type="ECO:0000313" key="8">
    <source>
        <dbReference type="EMBL" id="RKP08303.1"/>
    </source>
</evidence>
<dbReference type="PANTHER" id="PTHR47338">
    <property type="entry name" value="ZN(II)2CYS6 TRANSCRIPTION FACTOR (EUROFUNG)-RELATED"/>
    <property type="match status" value="1"/>
</dbReference>
<dbReference type="CDD" id="cd12148">
    <property type="entry name" value="fungal_TF_MHR"/>
    <property type="match status" value="1"/>
</dbReference>
<dbReference type="SUPFAM" id="SSF57701">
    <property type="entry name" value="Zn2/Cys6 DNA-binding domain"/>
    <property type="match status" value="1"/>
</dbReference>
<keyword evidence="4" id="KW-0804">Transcription</keyword>
<dbReference type="SMART" id="SM00906">
    <property type="entry name" value="Fungal_trans"/>
    <property type="match status" value="1"/>
</dbReference>
<keyword evidence="9" id="KW-1185">Reference proteome</keyword>
<dbReference type="GO" id="GO:0003677">
    <property type="term" value="F:DNA binding"/>
    <property type="evidence" value="ECO:0007669"/>
    <property type="project" value="InterPro"/>
</dbReference>
<feature type="compositionally biased region" description="Low complexity" evidence="6">
    <location>
        <begin position="499"/>
        <end position="516"/>
    </location>
</feature>
<keyword evidence="5" id="KW-0539">Nucleus</keyword>
<dbReference type="PANTHER" id="PTHR47338:SF5">
    <property type="entry name" value="ZN(II)2CYS6 TRANSCRIPTION FACTOR (EUROFUNG)"/>
    <property type="match status" value="1"/>
</dbReference>
<keyword evidence="2" id="KW-0479">Metal-binding</keyword>
<dbReference type="Gene3D" id="4.10.240.10">
    <property type="entry name" value="Zn(2)-C6 fungal-type DNA-binding domain"/>
    <property type="match status" value="1"/>
</dbReference>
<gene>
    <name evidence="8" type="ORF">THASP1DRAFT_29893</name>
</gene>
<evidence type="ECO:0000256" key="6">
    <source>
        <dbReference type="SAM" id="MobiDB-lite"/>
    </source>
</evidence>
<dbReference type="Pfam" id="PF00172">
    <property type="entry name" value="Zn_clus"/>
    <property type="match status" value="1"/>
</dbReference>
<dbReference type="AlphaFoldDB" id="A0A4P9XQI1"/>
<dbReference type="GO" id="GO:0006351">
    <property type="term" value="P:DNA-templated transcription"/>
    <property type="evidence" value="ECO:0007669"/>
    <property type="project" value="InterPro"/>
</dbReference>
<feature type="domain" description="Zn(2)-C6 fungal-type" evidence="7">
    <location>
        <begin position="91"/>
        <end position="121"/>
    </location>
</feature>
<dbReference type="GO" id="GO:0008270">
    <property type="term" value="F:zinc ion binding"/>
    <property type="evidence" value="ECO:0007669"/>
    <property type="project" value="InterPro"/>
</dbReference>
<evidence type="ECO:0000256" key="2">
    <source>
        <dbReference type="ARBA" id="ARBA00022723"/>
    </source>
</evidence>
<dbReference type="CDD" id="cd00067">
    <property type="entry name" value="GAL4"/>
    <property type="match status" value="1"/>
</dbReference>
<dbReference type="InterPro" id="IPR007219">
    <property type="entry name" value="XnlR_reg_dom"/>
</dbReference>
<dbReference type="InterPro" id="IPR036864">
    <property type="entry name" value="Zn2-C6_fun-type_DNA-bd_sf"/>
</dbReference>
<dbReference type="EMBL" id="KZ992616">
    <property type="protein sequence ID" value="RKP08303.1"/>
    <property type="molecule type" value="Genomic_DNA"/>
</dbReference>
<dbReference type="Proteomes" id="UP000271241">
    <property type="component" value="Unassembled WGS sequence"/>
</dbReference>
<reference evidence="9" key="1">
    <citation type="journal article" date="2018" name="Nat. Microbiol.">
        <title>Leveraging single-cell genomics to expand the fungal tree of life.</title>
        <authorList>
            <person name="Ahrendt S.R."/>
            <person name="Quandt C.A."/>
            <person name="Ciobanu D."/>
            <person name="Clum A."/>
            <person name="Salamov A."/>
            <person name="Andreopoulos B."/>
            <person name="Cheng J.F."/>
            <person name="Woyke T."/>
            <person name="Pelin A."/>
            <person name="Henrissat B."/>
            <person name="Reynolds N.K."/>
            <person name="Benny G.L."/>
            <person name="Smith M.E."/>
            <person name="James T.Y."/>
            <person name="Grigoriev I.V."/>
        </authorList>
    </citation>
    <scope>NUCLEOTIDE SEQUENCE [LARGE SCALE GENOMIC DNA]</scope>
    <source>
        <strain evidence="9">RSA 1356</strain>
    </source>
</reference>
<evidence type="ECO:0000313" key="9">
    <source>
        <dbReference type="Proteomes" id="UP000271241"/>
    </source>
</evidence>
<dbReference type="InterPro" id="IPR050815">
    <property type="entry name" value="TF_fung"/>
</dbReference>
<feature type="region of interest" description="Disordered" evidence="6">
    <location>
        <begin position="165"/>
        <end position="229"/>
    </location>
</feature>
<keyword evidence="3" id="KW-0805">Transcription regulation</keyword>
<dbReference type="GO" id="GO:0005634">
    <property type="term" value="C:nucleus"/>
    <property type="evidence" value="ECO:0007669"/>
    <property type="project" value="UniProtKB-SubCell"/>
</dbReference>
<evidence type="ECO:0000256" key="5">
    <source>
        <dbReference type="ARBA" id="ARBA00023242"/>
    </source>
</evidence>
<feature type="region of interest" description="Disordered" evidence="6">
    <location>
        <begin position="488"/>
        <end position="530"/>
    </location>
</feature>
<dbReference type="STRING" id="78915.A0A4P9XQI1"/>